<comment type="caution">
    <text evidence="2">The sequence shown here is derived from an EMBL/GenBank/DDBJ whole genome shotgun (WGS) entry which is preliminary data.</text>
</comment>
<name>A0ABR1JIE6_9AGAR</name>
<feature type="region of interest" description="Disordered" evidence="1">
    <location>
        <begin position="27"/>
        <end position="103"/>
    </location>
</feature>
<evidence type="ECO:0000313" key="3">
    <source>
        <dbReference type="Proteomes" id="UP001498398"/>
    </source>
</evidence>
<evidence type="ECO:0000313" key="2">
    <source>
        <dbReference type="EMBL" id="KAK7461756.1"/>
    </source>
</evidence>
<proteinExistence type="predicted"/>
<gene>
    <name evidence="2" type="ORF">VKT23_008186</name>
</gene>
<organism evidence="2 3">
    <name type="scientific">Marasmiellus scandens</name>
    <dbReference type="NCBI Taxonomy" id="2682957"/>
    <lineage>
        <taxon>Eukaryota</taxon>
        <taxon>Fungi</taxon>
        <taxon>Dikarya</taxon>
        <taxon>Basidiomycota</taxon>
        <taxon>Agaricomycotina</taxon>
        <taxon>Agaricomycetes</taxon>
        <taxon>Agaricomycetidae</taxon>
        <taxon>Agaricales</taxon>
        <taxon>Marasmiineae</taxon>
        <taxon>Omphalotaceae</taxon>
        <taxon>Marasmiellus</taxon>
    </lineage>
</organism>
<dbReference type="EMBL" id="JBANRG010000012">
    <property type="protein sequence ID" value="KAK7461756.1"/>
    <property type="molecule type" value="Genomic_DNA"/>
</dbReference>
<evidence type="ECO:0000256" key="1">
    <source>
        <dbReference type="SAM" id="MobiDB-lite"/>
    </source>
</evidence>
<sequence>MPPVLKYNVKYSFQHLLSSAAQYLTMGKRKAQETPTTTGSKRCDYDDATDDENTAHISKKARPDQPKKRKNKPQDNDQDASQTSSSQAPVTAKALTSAEQKKL</sequence>
<protein>
    <submittedName>
        <fullName evidence="2">Uncharacterized protein</fullName>
    </submittedName>
</protein>
<dbReference type="Proteomes" id="UP001498398">
    <property type="component" value="Unassembled WGS sequence"/>
</dbReference>
<accession>A0ABR1JIE6</accession>
<keyword evidence="3" id="KW-1185">Reference proteome</keyword>
<reference evidence="2 3" key="1">
    <citation type="submission" date="2024-01" db="EMBL/GenBank/DDBJ databases">
        <title>A draft genome for the cacao thread blight pathogen Marasmiellus scandens.</title>
        <authorList>
            <person name="Baruah I.K."/>
            <person name="Leung J."/>
            <person name="Bukari Y."/>
            <person name="Amoako-Attah I."/>
            <person name="Meinhardt L.W."/>
            <person name="Bailey B.A."/>
            <person name="Cohen S.P."/>
        </authorList>
    </citation>
    <scope>NUCLEOTIDE SEQUENCE [LARGE SCALE GENOMIC DNA]</scope>
    <source>
        <strain evidence="2 3">GH-19</strain>
    </source>
</reference>